<dbReference type="Proteomes" id="UP001141806">
    <property type="component" value="Unassembled WGS sequence"/>
</dbReference>
<accession>A0A9Q0R1V5</accession>
<evidence type="ECO:0000313" key="2">
    <source>
        <dbReference type="Proteomes" id="UP001141806"/>
    </source>
</evidence>
<reference evidence="1" key="1">
    <citation type="journal article" date="2023" name="Plant J.">
        <title>The genome of the king protea, Protea cynaroides.</title>
        <authorList>
            <person name="Chang J."/>
            <person name="Duong T.A."/>
            <person name="Schoeman C."/>
            <person name="Ma X."/>
            <person name="Roodt D."/>
            <person name="Barker N."/>
            <person name="Li Z."/>
            <person name="Van de Peer Y."/>
            <person name="Mizrachi E."/>
        </authorList>
    </citation>
    <scope>NUCLEOTIDE SEQUENCE</scope>
    <source>
        <tissue evidence="1">Young leaves</tissue>
    </source>
</reference>
<name>A0A9Q0R1V5_9MAGN</name>
<gene>
    <name evidence="1" type="ORF">NE237_010640</name>
</gene>
<keyword evidence="2" id="KW-1185">Reference proteome</keyword>
<evidence type="ECO:0000313" key="1">
    <source>
        <dbReference type="EMBL" id="KAJ4979860.1"/>
    </source>
</evidence>
<proteinExistence type="predicted"/>
<protein>
    <submittedName>
        <fullName evidence="1">Uncharacterized protein</fullName>
    </submittedName>
</protein>
<sequence length="111" mass="12409">MSEEQYLSKINKKGSDLVRVPLSPIFRGIRLVCCTPWDSRGCGTTYDAATWNQLNLTEAPLDKSFNFLSLLSISLKSRFELKSTARYLKKTFISVTVMVPLEGISLVSSSL</sequence>
<organism evidence="1 2">
    <name type="scientific">Protea cynaroides</name>
    <dbReference type="NCBI Taxonomy" id="273540"/>
    <lineage>
        <taxon>Eukaryota</taxon>
        <taxon>Viridiplantae</taxon>
        <taxon>Streptophyta</taxon>
        <taxon>Embryophyta</taxon>
        <taxon>Tracheophyta</taxon>
        <taxon>Spermatophyta</taxon>
        <taxon>Magnoliopsida</taxon>
        <taxon>Proteales</taxon>
        <taxon>Proteaceae</taxon>
        <taxon>Protea</taxon>
    </lineage>
</organism>
<dbReference type="EMBL" id="JAMYWD010000002">
    <property type="protein sequence ID" value="KAJ4979860.1"/>
    <property type="molecule type" value="Genomic_DNA"/>
</dbReference>
<comment type="caution">
    <text evidence="1">The sequence shown here is derived from an EMBL/GenBank/DDBJ whole genome shotgun (WGS) entry which is preliminary data.</text>
</comment>
<dbReference type="AlphaFoldDB" id="A0A9Q0R1V5"/>